<gene>
    <name evidence="1" type="ORF">HMPREF9444_01282</name>
</gene>
<comment type="caution">
    <text evidence="1">The sequence shown here is derived from an EMBL/GenBank/DDBJ whole genome shotgun (WGS) entry which is preliminary data.</text>
</comment>
<dbReference type="AlphaFoldDB" id="E8LKN9"/>
<evidence type="ECO:0000313" key="2">
    <source>
        <dbReference type="Proteomes" id="UP000018458"/>
    </source>
</evidence>
<organism evidence="1 2">
    <name type="scientific">Succinatimonas hippei (strain DSM 22608 / JCM 16073 / KCTC 15190 / YIT 12066)</name>
    <dbReference type="NCBI Taxonomy" id="762983"/>
    <lineage>
        <taxon>Bacteria</taxon>
        <taxon>Pseudomonadati</taxon>
        <taxon>Pseudomonadota</taxon>
        <taxon>Gammaproteobacteria</taxon>
        <taxon>Aeromonadales</taxon>
        <taxon>Succinivibrionaceae</taxon>
        <taxon>Succinatimonas</taxon>
    </lineage>
</organism>
<reference evidence="1 2" key="1">
    <citation type="submission" date="2011-01" db="EMBL/GenBank/DDBJ databases">
        <authorList>
            <person name="Weinstock G."/>
            <person name="Sodergren E."/>
            <person name="Clifton S."/>
            <person name="Fulton L."/>
            <person name="Fulton B."/>
            <person name="Courtney L."/>
            <person name="Fronick C."/>
            <person name="Harrison M."/>
            <person name="Strong C."/>
            <person name="Farmer C."/>
            <person name="Delahaunty K."/>
            <person name="Markovic C."/>
            <person name="Hall O."/>
            <person name="Minx P."/>
            <person name="Tomlinson C."/>
            <person name="Mitreva M."/>
            <person name="Hou S."/>
            <person name="Chen J."/>
            <person name="Wollam A."/>
            <person name="Pepin K.H."/>
            <person name="Johnson M."/>
            <person name="Bhonagiri V."/>
            <person name="Zhang X."/>
            <person name="Suruliraj S."/>
            <person name="Warren W."/>
            <person name="Chinwalla A."/>
            <person name="Mardis E.R."/>
            <person name="Wilson R.K."/>
        </authorList>
    </citation>
    <scope>NUCLEOTIDE SEQUENCE [LARGE SCALE GENOMIC DNA]</scope>
    <source>
        <strain evidence="2">DSM 22608 / JCM 16073 / KCTC 15190 / YIT 12066</strain>
    </source>
</reference>
<accession>E8LKN9</accession>
<dbReference type="EMBL" id="AEVO01000065">
    <property type="protein sequence ID" value="EFY06919.1"/>
    <property type="molecule type" value="Genomic_DNA"/>
</dbReference>
<proteinExistence type="predicted"/>
<protein>
    <submittedName>
        <fullName evidence="1">Uncharacterized protein</fullName>
    </submittedName>
</protein>
<sequence length="40" mass="4588">MSCLNSLLAACGRKYPLLSGEIKLKRGFYREEVPECVSYY</sequence>
<name>E8LKN9_SUCHY</name>
<keyword evidence="2" id="KW-1185">Reference proteome</keyword>
<dbReference type="STRING" id="762983.HMPREF9444_01282"/>
<dbReference type="Proteomes" id="UP000018458">
    <property type="component" value="Unassembled WGS sequence"/>
</dbReference>
<dbReference type="HOGENOM" id="CLU_3297528_0_0_6"/>
<evidence type="ECO:0000313" key="1">
    <source>
        <dbReference type="EMBL" id="EFY06919.1"/>
    </source>
</evidence>